<comment type="caution">
    <text evidence="8">The sequence shown here is derived from an EMBL/GenBank/DDBJ whole genome shotgun (WGS) entry which is preliminary data.</text>
</comment>
<dbReference type="Proteomes" id="UP000294558">
    <property type="component" value="Unassembled WGS sequence"/>
</dbReference>
<dbReference type="GO" id="GO:0005506">
    <property type="term" value="F:iron ion binding"/>
    <property type="evidence" value="ECO:0007669"/>
    <property type="project" value="InterPro"/>
</dbReference>
<dbReference type="GO" id="GO:0031418">
    <property type="term" value="F:L-ascorbic acid binding"/>
    <property type="evidence" value="ECO:0007669"/>
    <property type="project" value="UniProtKB-KW"/>
</dbReference>
<dbReference type="RefSeq" id="WP_133867009.1">
    <property type="nucleotide sequence ID" value="NZ_JAVJPS010000017.1"/>
</dbReference>
<name>A0A4R7HWE9_9ACTN</name>
<dbReference type="InterPro" id="IPR044862">
    <property type="entry name" value="Pro_4_hyd_alph_FE2OG_OXY"/>
</dbReference>
<dbReference type="PROSITE" id="PS51471">
    <property type="entry name" value="FE2OG_OXY"/>
    <property type="match status" value="1"/>
</dbReference>
<dbReference type="InterPro" id="IPR006620">
    <property type="entry name" value="Pro_4_hyd_alph"/>
</dbReference>
<evidence type="ECO:0000256" key="3">
    <source>
        <dbReference type="ARBA" id="ARBA00022896"/>
    </source>
</evidence>
<keyword evidence="9" id="KW-1185">Reference proteome</keyword>
<keyword evidence="5" id="KW-0560">Oxidoreductase</keyword>
<comment type="cofactor">
    <cofactor evidence="1">
        <name>L-ascorbate</name>
        <dbReference type="ChEBI" id="CHEBI:38290"/>
    </cofactor>
</comment>
<dbReference type="OrthoDB" id="255432at2"/>
<feature type="domain" description="Fe2OG dioxygenase" evidence="7">
    <location>
        <begin position="100"/>
        <end position="188"/>
    </location>
</feature>
<evidence type="ECO:0000259" key="7">
    <source>
        <dbReference type="PROSITE" id="PS51471"/>
    </source>
</evidence>
<sequence length="195" mass="21986">MDDLQRVLGYVDAADDDGEPAVEVAPEIYEMSFWTPEFCGALVRAAEAVGFTPDPDDPVPGHEVSLATISPALFQRVEIDIGRRVWPRLQEQWPLIEYRGLRDAFVIRYRVGEQESLRLHQDVAQVSATVRLNDDYDGAELAFPRQGYDNGDLPVGRLIAWPSLVTHPHEALPLRSGTKYGLTIWCHIPDDLDQY</sequence>
<proteinExistence type="predicted"/>
<evidence type="ECO:0000256" key="2">
    <source>
        <dbReference type="ARBA" id="ARBA00022723"/>
    </source>
</evidence>
<dbReference type="SMART" id="SM00702">
    <property type="entry name" value="P4Hc"/>
    <property type="match status" value="1"/>
</dbReference>
<reference evidence="8 9" key="1">
    <citation type="submission" date="2019-03" db="EMBL/GenBank/DDBJ databases">
        <title>Sequencing the genomes of 1000 actinobacteria strains.</title>
        <authorList>
            <person name="Klenk H.-P."/>
        </authorList>
    </citation>
    <scope>NUCLEOTIDE SEQUENCE [LARGE SCALE GENOMIC DNA]</scope>
    <source>
        <strain evidence="8 9">DSM 18936</strain>
    </source>
</reference>
<keyword evidence="2" id="KW-0479">Metal-binding</keyword>
<keyword evidence="4" id="KW-0223">Dioxygenase</keyword>
<dbReference type="GO" id="GO:0051213">
    <property type="term" value="F:dioxygenase activity"/>
    <property type="evidence" value="ECO:0007669"/>
    <property type="project" value="UniProtKB-KW"/>
</dbReference>
<dbReference type="Gene3D" id="2.60.120.620">
    <property type="entry name" value="q2cbj1_9rhob like domain"/>
    <property type="match status" value="1"/>
</dbReference>
<dbReference type="Pfam" id="PF13640">
    <property type="entry name" value="2OG-FeII_Oxy_3"/>
    <property type="match status" value="1"/>
</dbReference>
<dbReference type="EMBL" id="SOAU01000001">
    <property type="protein sequence ID" value="TDT14463.1"/>
    <property type="molecule type" value="Genomic_DNA"/>
</dbReference>
<dbReference type="InterPro" id="IPR005123">
    <property type="entry name" value="Oxoglu/Fe-dep_dioxygenase_dom"/>
</dbReference>
<dbReference type="GO" id="GO:0016705">
    <property type="term" value="F:oxidoreductase activity, acting on paired donors, with incorporation or reduction of molecular oxygen"/>
    <property type="evidence" value="ECO:0007669"/>
    <property type="project" value="InterPro"/>
</dbReference>
<evidence type="ECO:0000256" key="5">
    <source>
        <dbReference type="ARBA" id="ARBA00023002"/>
    </source>
</evidence>
<evidence type="ECO:0000256" key="1">
    <source>
        <dbReference type="ARBA" id="ARBA00001961"/>
    </source>
</evidence>
<gene>
    <name evidence="8" type="ORF">BDK89_0018</name>
</gene>
<organism evidence="8 9">
    <name type="scientific">Ilumatobacter fluminis</name>
    <dbReference type="NCBI Taxonomy" id="467091"/>
    <lineage>
        <taxon>Bacteria</taxon>
        <taxon>Bacillati</taxon>
        <taxon>Actinomycetota</taxon>
        <taxon>Acidimicrobiia</taxon>
        <taxon>Acidimicrobiales</taxon>
        <taxon>Ilumatobacteraceae</taxon>
        <taxon>Ilumatobacter</taxon>
    </lineage>
</organism>
<evidence type="ECO:0000256" key="6">
    <source>
        <dbReference type="ARBA" id="ARBA00023004"/>
    </source>
</evidence>
<keyword evidence="6" id="KW-0408">Iron</keyword>
<dbReference type="AlphaFoldDB" id="A0A4R7HWE9"/>
<evidence type="ECO:0000313" key="9">
    <source>
        <dbReference type="Proteomes" id="UP000294558"/>
    </source>
</evidence>
<accession>A0A4R7HWE9</accession>
<evidence type="ECO:0000313" key="8">
    <source>
        <dbReference type="EMBL" id="TDT14463.1"/>
    </source>
</evidence>
<evidence type="ECO:0000256" key="4">
    <source>
        <dbReference type="ARBA" id="ARBA00022964"/>
    </source>
</evidence>
<protein>
    <submittedName>
        <fullName evidence="8">2-oxoglutarate-Fe(II)-dependent oxygenase superfamily protein</fullName>
    </submittedName>
</protein>
<keyword evidence="3" id="KW-0847">Vitamin C</keyword>